<dbReference type="InterPro" id="IPR019285">
    <property type="entry name" value="DUF2336"/>
</dbReference>
<evidence type="ECO:0000313" key="1">
    <source>
        <dbReference type="EMBL" id="KDA01276.1"/>
    </source>
</evidence>
<dbReference type="Pfam" id="PF10098">
    <property type="entry name" value="DUF2336"/>
    <property type="match status" value="1"/>
</dbReference>
<dbReference type="Proteomes" id="UP000024942">
    <property type="component" value="Unassembled WGS sequence"/>
</dbReference>
<dbReference type="EMBL" id="ARYL01000032">
    <property type="protein sequence ID" value="KDA01276.1"/>
    <property type="molecule type" value="Genomic_DNA"/>
</dbReference>
<protein>
    <recommendedName>
        <fullName evidence="3">DUF2336 domain-containing protein</fullName>
    </recommendedName>
</protein>
<dbReference type="PATRIC" id="fig|1280953.3.peg.3320"/>
<gene>
    <name evidence="1" type="ORF">HOC_16561</name>
</gene>
<dbReference type="OrthoDB" id="9798569at2"/>
<dbReference type="PIRSF" id="PIRSF035865">
    <property type="entry name" value="UCP035865"/>
    <property type="match status" value="1"/>
</dbReference>
<evidence type="ECO:0000313" key="2">
    <source>
        <dbReference type="Proteomes" id="UP000024942"/>
    </source>
</evidence>
<sequence length="386" mass="42947">MSVQSIRPQLTEQDIERLMRGETPEQRASVAHRVCRRIALDVLSDREKAFAEEIMAILADDAADLVRRTLAVTLRNSPILPREIALKLARDIEAVAIPVLQDSPVFTDEDLIELVLAVTAAKQAAIANRDSLSITLTEVISEHGAVEAVRVMSRNEGAEYSDKAYDDTLRRFGQDEVVQAGLIKRDFIPTHIAEKMVSLVSGQMFDMLVNKHELPAQMAIDLAGSARERATIDLVEQAGRTQDLGRFVSQLNLNGRLGHSLIMRALCCGQMPFVEHALAELSGVGHQRVWLMIHDAGPLGLQAVFDRAGLPRKMLPAFRAAVNVFHETSHDGGPNDRARFRARMIERVLTQFQAIPKDDLEYLLDKLDYYSAMAESEKEESEFDAA</sequence>
<dbReference type="eggNOG" id="COG5330">
    <property type="taxonomic scope" value="Bacteria"/>
</dbReference>
<evidence type="ECO:0008006" key="3">
    <source>
        <dbReference type="Google" id="ProtNLM"/>
    </source>
</evidence>
<organism evidence="1 2">
    <name type="scientific">Hyphomonas oceanitis SCH89</name>
    <dbReference type="NCBI Taxonomy" id="1280953"/>
    <lineage>
        <taxon>Bacteria</taxon>
        <taxon>Pseudomonadati</taxon>
        <taxon>Pseudomonadota</taxon>
        <taxon>Alphaproteobacteria</taxon>
        <taxon>Hyphomonadales</taxon>
        <taxon>Hyphomonadaceae</taxon>
        <taxon>Hyphomonas</taxon>
    </lineage>
</organism>
<dbReference type="InterPro" id="IPR014598">
    <property type="entry name" value="UCP035865"/>
</dbReference>
<dbReference type="AlphaFoldDB" id="A0A059G390"/>
<dbReference type="RefSeq" id="WP_035540615.1">
    <property type="nucleotide sequence ID" value="NZ_ARYL01000032.1"/>
</dbReference>
<reference evidence="1 2" key="1">
    <citation type="journal article" date="2014" name="Antonie Van Leeuwenhoek">
        <title>Hyphomonas beringensis sp. nov. and Hyphomonas chukchiensis sp. nov., isolated from surface seawater of the Bering Sea and Chukchi Sea.</title>
        <authorList>
            <person name="Li C."/>
            <person name="Lai Q."/>
            <person name="Li G."/>
            <person name="Dong C."/>
            <person name="Wang J."/>
            <person name="Liao Y."/>
            <person name="Shao Z."/>
        </authorList>
    </citation>
    <scope>NUCLEOTIDE SEQUENCE [LARGE SCALE GENOMIC DNA]</scope>
    <source>
        <strain evidence="1 2">SCH89</strain>
    </source>
</reference>
<name>A0A059G390_9PROT</name>
<dbReference type="STRING" id="1280953.HOC_16561"/>
<keyword evidence="2" id="KW-1185">Reference proteome</keyword>
<proteinExistence type="predicted"/>
<accession>A0A059G390</accession>
<comment type="caution">
    <text evidence="1">The sequence shown here is derived from an EMBL/GenBank/DDBJ whole genome shotgun (WGS) entry which is preliminary data.</text>
</comment>